<protein>
    <recommendedName>
        <fullName evidence="3">IPTL-CTERM protein sorting domain-containing protein</fullName>
    </recommendedName>
</protein>
<feature type="transmembrane region" description="Helical" evidence="1">
    <location>
        <begin position="90"/>
        <end position="109"/>
    </location>
</feature>
<sequence>MEKKINGKPITLGSTGNAIISTTSTLPAEIFFNTEAGSLNVSSKLSPGNYTISYKLCDSKSEIACASYNLKILLKNDLNPVPGKTHAVPTLSHISLIGLSTLMVTFFGIRGFRRRT</sequence>
<name>A0A2G7T490_9FLAO</name>
<reference evidence="2" key="1">
    <citation type="submission" date="2017-10" db="EMBL/GenBank/DDBJ databases">
        <title>Chryseobacterium sp. B5 is a hydrocarbonoclastic and plant growth promoting bacterium.</title>
        <authorList>
            <person name="Thijs S."/>
            <person name="Gkorezis P."/>
            <person name="Van Hamme J."/>
        </authorList>
    </citation>
    <scope>NUCLEOTIDE SEQUENCE</scope>
    <source>
        <strain evidence="2">B5</strain>
    </source>
</reference>
<keyword evidence="1" id="KW-1133">Transmembrane helix</keyword>
<evidence type="ECO:0000256" key="1">
    <source>
        <dbReference type="SAM" id="Phobius"/>
    </source>
</evidence>
<evidence type="ECO:0000313" key="2">
    <source>
        <dbReference type="EMBL" id="PII34679.1"/>
    </source>
</evidence>
<dbReference type="AlphaFoldDB" id="A0A2G7T490"/>
<dbReference type="EMBL" id="PEKC01000087">
    <property type="protein sequence ID" value="PII34679.1"/>
    <property type="molecule type" value="Genomic_DNA"/>
</dbReference>
<keyword evidence="1" id="KW-0812">Transmembrane</keyword>
<keyword evidence="1" id="KW-0472">Membrane</keyword>
<evidence type="ECO:0008006" key="3">
    <source>
        <dbReference type="Google" id="ProtNLM"/>
    </source>
</evidence>
<accession>A0A2G7T490</accession>
<proteinExistence type="predicted"/>
<dbReference type="NCBIfam" id="TIGR04174">
    <property type="entry name" value="IPTL_CTERM"/>
    <property type="match status" value="1"/>
</dbReference>
<organism evidence="2">
    <name type="scientific">Chryseobacterium sp. B5</name>
    <dbReference type="NCBI Taxonomy" id="2050562"/>
    <lineage>
        <taxon>Bacteria</taxon>
        <taxon>Pseudomonadati</taxon>
        <taxon>Bacteroidota</taxon>
        <taxon>Flavobacteriia</taxon>
        <taxon>Flavobacteriales</taxon>
        <taxon>Weeksellaceae</taxon>
        <taxon>Chryseobacterium group</taxon>
        <taxon>Chryseobacterium</taxon>
    </lineage>
</organism>
<dbReference type="InterPro" id="IPR026442">
    <property type="entry name" value="IPTL_CTERM"/>
</dbReference>
<comment type="caution">
    <text evidence="2">The sequence shown here is derived from an EMBL/GenBank/DDBJ whole genome shotgun (WGS) entry which is preliminary data.</text>
</comment>
<gene>
    <name evidence="2" type="ORF">CTI11_19165</name>
</gene>